<dbReference type="EMBL" id="CP016893">
    <property type="protein sequence ID" value="AST57062.1"/>
    <property type="molecule type" value="Genomic_DNA"/>
</dbReference>
<gene>
    <name evidence="3" type="ORF">Thert_00936</name>
</gene>
<keyword evidence="2" id="KW-0175">Coiled coil</keyword>
<dbReference type="SUPFAM" id="SSF48208">
    <property type="entry name" value="Six-hairpin glycosidases"/>
    <property type="match status" value="1"/>
</dbReference>
<dbReference type="GO" id="GO:0016787">
    <property type="term" value="F:hydrolase activity"/>
    <property type="evidence" value="ECO:0007669"/>
    <property type="project" value="UniProtKB-KW"/>
</dbReference>
<dbReference type="RefSeq" id="WP_094397012.1">
    <property type="nucleotide sequence ID" value="NZ_CP016893.1"/>
</dbReference>
<evidence type="ECO:0000313" key="4">
    <source>
        <dbReference type="Proteomes" id="UP000214975"/>
    </source>
</evidence>
<reference evidence="3 4" key="1">
    <citation type="submission" date="2016-08" db="EMBL/GenBank/DDBJ databases">
        <title>A novel genetic cassette of butanologenic Thermoanaerobacterium thermosaccharolyticum that directly convert cellulose to butanol.</title>
        <authorList>
            <person name="Li T."/>
            <person name="He J."/>
        </authorList>
    </citation>
    <scope>NUCLEOTIDE SEQUENCE [LARGE SCALE GENOMIC DNA]</scope>
    <source>
        <strain evidence="3 4">TG57</strain>
    </source>
</reference>
<evidence type="ECO:0000256" key="1">
    <source>
        <dbReference type="ARBA" id="ARBA00022801"/>
    </source>
</evidence>
<dbReference type="AlphaFoldDB" id="A0A223HXA1"/>
<organism evidence="3 4">
    <name type="scientific">Thermoanaerobacterium thermosaccharolyticum</name>
    <name type="common">Clostridium thermosaccharolyticum</name>
    <dbReference type="NCBI Taxonomy" id="1517"/>
    <lineage>
        <taxon>Bacteria</taxon>
        <taxon>Bacillati</taxon>
        <taxon>Bacillota</taxon>
        <taxon>Clostridia</taxon>
        <taxon>Thermoanaerobacterales</taxon>
        <taxon>Thermoanaerobacteraceae</taxon>
        <taxon>Thermoanaerobacterium</taxon>
    </lineage>
</organism>
<dbReference type="InterPro" id="IPR052043">
    <property type="entry name" value="PolySaccharide_Degr_Enz"/>
</dbReference>
<sequence length="364" mass="42619">MKTIDKFIDNYIKNYHSYKESWNYEDGCVLKGAWDLYKATGNEKFKLFVLNYLDEFISEDGNIKGYKPYNHHLDDINSGKILFDVLELTNEEKYRKAIESIFNQIKMQPRTNEGNFWHKDIYPYQVWLDGLYMVMPFYVKYIKDFGNIDEVNDILNQFLNVRRRMWNEEKRLYYHGYDESKKEAWADKKTGVSPNFWGRAEGWFVMALVDVLEEMNEKMESEKNTLARILKEAIDGLLMYQDKNSGMWYQVLDKGNEKGNYLETSATLMISYSILKGVRLHILPLGYKEFGIRAFDGTVERYLVEDGGILRLAGICGVAGLGNNPYRDGSYDYYISEKVVYNDPKGVGALMMAYSEVLKSNNIY</sequence>
<dbReference type="InterPro" id="IPR008928">
    <property type="entry name" value="6-hairpin_glycosidase_sf"/>
</dbReference>
<dbReference type="Gene3D" id="1.50.10.10">
    <property type="match status" value="1"/>
</dbReference>
<dbReference type="PANTHER" id="PTHR33886:SF8">
    <property type="entry name" value="UNSATURATED RHAMNOGALACTURONAN HYDROLASE (EUROFUNG)"/>
    <property type="match status" value="1"/>
</dbReference>
<dbReference type="PANTHER" id="PTHR33886">
    <property type="entry name" value="UNSATURATED RHAMNOGALACTURONAN HYDROLASE (EUROFUNG)"/>
    <property type="match status" value="1"/>
</dbReference>
<keyword evidence="1 3" id="KW-0378">Hydrolase</keyword>
<name>A0A223HXA1_THETR</name>
<dbReference type="InterPro" id="IPR012341">
    <property type="entry name" value="6hp_glycosidase-like_sf"/>
</dbReference>
<evidence type="ECO:0000256" key="2">
    <source>
        <dbReference type="SAM" id="Coils"/>
    </source>
</evidence>
<evidence type="ECO:0000313" key="3">
    <source>
        <dbReference type="EMBL" id="AST57062.1"/>
    </source>
</evidence>
<protein>
    <submittedName>
        <fullName evidence="3">Glycosyl hydrolase family 88</fullName>
    </submittedName>
</protein>
<dbReference type="InterPro" id="IPR010905">
    <property type="entry name" value="Glyco_hydro_88"/>
</dbReference>
<dbReference type="Proteomes" id="UP000214975">
    <property type="component" value="Chromosome"/>
</dbReference>
<feature type="coiled-coil region" evidence="2">
    <location>
        <begin position="205"/>
        <end position="232"/>
    </location>
</feature>
<accession>A0A223HXA1</accession>
<dbReference type="GO" id="GO:0005975">
    <property type="term" value="P:carbohydrate metabolic process"/>
    <property type="evidence" value="ECO:0007669"/>
    <property type="project" value="InterPro"/>
</dbReference>
<dbReference type="Pfam" id="PF07470">
    <property type="entry name" value="Glyco_hydro_88"/>
    <property type="match status" value="1"/>
</dbReference>
<proteinExistence type="predicted"/>